<gene>
    <name evidence="1" type="ORF">CCAP1982_LOCUS10765</name>
</gene>
<dbReference type="Proteomes" id="UP000606786">
    <property type="component" value="Unassembled WGS sequence"/>
</dbReference>
<accession>A0A811UTH7</accession>
<evidence type="ECO:0000313" key="1">
    <source>
        <dbReference type="EMBL" id="CAD7002270.1"/>
    </source>
</evidence>
<keyword evidence="2" id="KW-1185">Reference proteome</keyword>
<proteinExistence type="predicted"/>
<reference evidence="1" key="1">
    <citation type="submission" date="2020-11" db="EMBL/GenBank/DDBJ databases">
        <authorList>
            <person name="Whitehead M."/>
        </authorList>
    </citation>
    <scope>NUCLEOTIDE SEQUENCE</scope>
    <source>
        <strain evidence="1">EGII</strain>
    </source>
</reference>
<name>A0A811UTH7_CERCA</name>
<dbReference type="EMBL" id="CAJHJT010000034">
    <property type="protein sequence ID" value="CAD7002270.1"/>
    <property type="molecule type" value="Genomic_DNA"/>
</dbReference>
<dbReference type="AlphaFoldDB" id="A0A811UTH7"/>
<protein>
    <submittedName>
        <fullName evidence="1">(Mediterranean fruit fly) hypothetical protein</fullName>
    </submittedName>
</protein>
<comment type="caution">
    <text evidence="1">The sequence shown here is derived from an EMBL/GenBank/DDBJ whole genome shotgun (WGS) entry which is preliminary data.</text>
</comment>
<sequence length="70" mass="8036">MMSVFVESFREMQSNAFYERCYCSDMETFYVVKENYCLSGFLVNSRVVCSTQSPGVRARLSAAPFYSTTL</sequence>
<organism evidence="1 2">
    <name type="scientific">Ceratitis capitata</name>
    <name type="common">Mediterranean fruit fly</name>
    <name type="synonym">Tephritis capitata</name>
    <dbReference type="NCBI Taxonomy" id="7213"/>
    <lineage>
        <taxon>Eukaryota</taxon>
        <taxon>Metazoa</taxon>
        <taxon>Ecdysozoa</taxon>
        <taxon>Arthropoda</taxon>
        <taxon>Hexapoda</taxon>
        <taxon>Insecta</taxon>
        <taxon>Pterygota</taxon>
        <taxon>Neoptera</taxon>
        <taxon>Endopterygota</taxon>
        <taxon>Diptera</taxon>
        <taxon>Brachycera</taxon>
        <taxon>Muscomorpha</taxon>
        <taxon>Tephritoidea</taxon>
        <taxon>Tephritidae</taxon>
        <taxon>Ceratitis</taxon>
        <taxon>Ceratitis</taxon>
    </lineage>
</organism>
<evidence type="ECO:0000313" key="2">
    <source>
        <dbReference type="Proteomes" id="UP000606786"/>
    </source>
</evidence>